<feature type="coiled-coil region" evidence="1">
    <location>
        <begin position="170"/>
        <end position="197"/>
    </location>
</feature>
<evidence type="ECO:0000313" key="3">
    <source>
        <dbReference type="EMBL" id="OBA28194.1"/>
    </source>
</evidence>
<sequence>MSNNNKFKSILSKMNVDDVSNDLNEKRSYHSSKLASNAENRYRVNKYNNKKKRVIKRNTNGDKPTIINKIIGYFNTGNDKNTNTENNNDSLVDIKSRFNNFNKIETLKGKLSSTSSVKNNSILNNNNLTPKRANIFQTSNESKYRVQPIKLEDTNDNTKDDIVYKLINKQQQLQQDLDTMKSEFEDLKNELFLLKQQQNSNSFIDLSLIKEKRKMNNIQSSDPILQPEDVNSNSNIRKPTLKLMSFDKLSPIKRQDSTFRKETKNITKDNRSFDNGVNNKKGNAITSSPSKSYRNSNINKLLEDNSDEDDWRLREEDSVSIDDLEE</sequence>
<dbReference type="Proteomes" id="UP000092321">
    <property type="component" value="Unassembled WGS sequence"/>
</dbReference>
<feature type="compositionally biased region" description="Polar residues" evidence="2">
    <location>
        <begin position="273"/>
        <end position="299"/>
    </location>
</feature>
<keyword evidence="4" id="KW-1185">Reference proteome</keyword>
<evidence type="ECO:0000256" key="1">
    <source>
        <dbReference type="SAM" id="Coils"/>
    </source>
</evidence>
<organism evidence="3 4">
    <name type="scientific">Hanseniaspora valbyensis NRRL Y-1626</name>
    <dbReference type="NCBI Taxonomy" id="766949"/>
    <lineage>
        <taxon>Eukaryota</taxon>
        <taxon>Fungi</taxon>
        <taxon>Dikarya</taxon>
        <taxon>Ascomycota</taxon>
        <taxon>Saccharomycotina</taxon>
        <taxon>Saccharomycetes</taxon>
        <taxon>Saccharomycodales</taxon>
        <taxon>Saccharomycodaceae</taxon>
        <taxon>Hanseniaspora</taxon>
    </lineage>
</organism>
<keyword evidence="1" id="KW-0175">Coiled coil</keyword>
<dbReference type="AlphaFoldDB" id="A0A1B7THG1"/>
<evidence type="ECO:0000256" key="2">
    <source>
        <dbReference type="SAM" id="MobiDB-lite"/>
    </source>
</evidence>
<evidence type="ECO:0000313" key="4">
    <source>
        <dbReference type="Proteomes" id="UP000092321"/>
    </source>
</evidence>
<name>A0A1B7THG1_9ASCO</name>
<protein>
    <submittedName>
        <fullName evidence="3">Uncharacterized protein</fullName>
    </submittedName>
</protein>
<feature type="region of interest" description="Disordered" evidence="2">
    <location>
        <begin position="266"/>
        <end position="326"/>
    </location>
</feature>
<proteinExistence type="predicted"/>
<gene>
    <name evidence="3" type="ORF">HANVADRAFT_96946</name>
</gene>
<comment type="caution">
    <text evidence="3">The sequence shown here is derived from an EMBL/GenBank/DDBJ whole genome shotgun (WGS) entry which is preliminary data.</text>
</comment>
<accession>A0A1B7THG1</accession>
<reference evidence="4" key="1">
    <citation type="journal article" date="2016" name="Proc. Natl. Acad. Sci. U.S.A.">
        <title>Comparative genomics of biotechnologically important yeasts.</title>
        <authorList>
            <person name="Riley R."/>
            <person name="Haridas S."/>
            <person name="Wolfe K.H."/>
            <person name="Lopes M.R."/>
            <person name="Hittinger C.T."/>
            <person name="Goeker M."/>
            <person name="Salamov A.A."/>
            <person name="Wisecaver J.H."/>
            <person name="Long T.M."/>
            <person name="Calvey C.H."/>
            <person name="Aerts A.L."/>
            <person name="Barry K.W."/>
            <person name="Choi C."/>
            <person name="Clum A."/>
            <person name="Coughlan A.Y."/>
            <person name="Deshpande S."/>
            <person name="Douglass A.P."/>
            <person name="Hanson S.J."/>
            <person name="Klenk H.-P."/>
            <person name="LaButti K.M."/>
            <person name="Lapidus A."/>
            <person name="Lindquist E.A."/>
            <person name="Lipzen A.M."/>
            <person name="Meier-Kolthoff J.P."/>
            <person name="Ohm R.A."/>
            <person name="Otillar R.P."/>
            <person name="Pangilinan J.L."/>
            <person name="Peng Y."/>
            <person name="Rokas A."/>
            <person name="Rosa C.A."/>
            <person name="Scheuner C."/>
            <person name="Sibirny A.A."/>
            <person name="Slot J.C."/>
            <person name="Stielow J.B."/>
            <person name="Sun H."/>
            <person name="Kurtzman C.P."/>
            <person name="Blackwell M."/>
            <person name="Grigoriev I.V."/>
            <person name="Jeffries T.W."/>
        </authorList>
    </citation>
    <scope>NUCLEOTIDE SEQUENCE [LARGE SCALE GENOMIC DNA]</scope>
    <source>
        <strain evidence="4">NRRL Y-1626</strain>
    </source>
</reference>
<dbReference type="EMBL" id="LXPE01000004">
    <property type="protein sequence ID" value="OBA28194.1"/>
    <property type="molecule type" value="Genomic_DNA"/>
</dbReference>
<dbReference type="OrthoDB" id="3972920at2759"/>